<sequence length="73" mass="7733">MRRAARGEPRELTVGIGFNSDEATCVFADTSTEQITQIVDAVPVAKLRASARALMADAAPLTRAPSGFREAAQ</sequence>
<proteinExistence type="predicted"/>
<comment type="caution">
    <text evidence="1">The sequence shown here is derived from an EMBL/GenBank/DDBJ whole genome shotgun (WGS) entry which is preliminary data.</text>
</comment>
<keyword evidence="2" id="KW-1185">Reference proteome</keyword>
<name>A0A9X2T6L9_9HYPH</name>
<dbReference type="Proteomes" id="UP001151088">
    <property type="component" value="Unassembled WGS sequence"/>
</dbReference>
<dbReference type="EMBL" id="JANTHZ010000007">
    <property type="protein sequence ID" value="MCS0496524.1"/>
    <property type="molecule type" value="Genomic_DNA"/>
</dbReference>
<evidence type="ECO:0000313" key="2">
    <source>
        <dbReference type="Proteomes" id="UP001151088"/>
    </source>
</evidence>
<gene>
    <name evidence="1" type="ORF">NVS89_15585</name>
</gene>
<dbReference type="RefSeq" id="WP_258733688.1">
    <property type="nucleotide sequence ID" value="NZ_JANTHZ010000007.1"/>
</dbReference>
<organism evidence="1 2">
    <name type="scientific">Ancylobacter mangrovi</name>
    <dbReference type="NCBI Taxonomy" id="2972472"/>
    <lineage>
        <taxon>Bacteria</taxon>
        <taxon>Pseudomonadati</taxon>
        <taxon>Pseudomonadota</taxon>
        <taxon>Alphaproteobacteria</taxon>
        <taxon>Hyphomicrobiales</taxon>
        <taxon>Xanthobacteraceae</taxon>
        <taxon>Ancylobacter</taxon>
    </lineage>
</organism>
<evidence type="ECO:0000313" key="1">
    <source>
        <dbReference type="EMBL" id="MCS0496524.1"/>
    </source>
</evidence>
<protein>
    <submittedName>
        <fullName evidence="1">Uncharacterized protein</fullName>
    </submittedName>
</protein>
<accession>A0A9X2T6L9</accession>
<dbReference type="AlphaFoldDB" id="A0A9X2T6L9"/>
<reference evidence="1" key="1">
    <citation type="submission" date="2022-08" db="EMBL/GenBank/DDBJ databases">
        <authorList>
            <person name="Li F."/>
        </authorList>
    </citation>
    <scope>NUCLEOTIDE SEQUENCE</scope>
    <source>
        <strain evidence="1">MQZ15Z-1</strain>
    </source>
</reference>